<dbReference type="InterPro" id="IPR013320">
    <property type="entry name" value="ConA-like_dom_sf"/>
</dbReference>
<keyword evidence="5" id="KW-0378">Hydrolase</keyword>
<keyword evidence="5" id="KW-0326">Glycosidase</keyword>
<feature type="signal peptide" evidence="2">
    <location>
        <begin position="1"/>
        <end position="25"/>
    </location>
</feature>
<dbReference type="Pfam" id="PF18911">
    <property type="entry name" value="PKD_4"/>
    <property type="match status" value="1"/>
</dbReference>
<dbReference type="SUPFAM" id="SSF49299">
    <property type="entry name" value="PKD domain"/>
    <property type="match status" value="1"/>
</dbReference>
<gene>
    <name evidence="5" type="ORF">GGP45_000873</name>
    <name evidence="6" type="ORF">GGP99_000843</name>
</gene>
<dbReference type="InterPro" id="IPR000757">
    <property type="entry name" value="Beta-glucanase-like"/>
</dbReference>
<proteinExistence type="inferred from homology"/>
<evidence type="ECO:0000259" key="4">
    <source>
        <dbReference type="PROSITE" id="PS51762"/>
    </source>
</evidence>
<dbReference type="InterPro" id="IPR050546">
    <property type="entry name" value="Glycosyl_Hydrlase_16"/>
</dbReference>
<comment type="similarity">
    <text evidence="1">Belongs to the glycosyl hydrolase 16 family.</text>
</comment>
<dbReference type="Proteomes" id="UP001155144">
    <property type="component" value="Unassembled WGS sequence"/>
</dbReference>
<keyword evidence="2" id="KW-0732">Signal</keyword>
<dbReference type="CDD" id="cd08023">
    <property type="entry name" value="GH16_laminarinase_like"/>
    <property type="match status" value="1"/>
</dbReference>
<dbReference type="Proteomes" id="UP001155110">
    <property type="component" value="Unassembled WGS sequence"/>
</dbReference>
<dbReference type="InterPro" id="IPR000601">
    <property type="entry name" value="PKD_dom"/>
</dbReference>
<dbReference type="GO" id="GO:0005975">
    <property type="term" value="P:carbohydrate metabolic process"/>
    <property type="evidence" value="ECO:0007669"/>
    <property type="project" value="InterPro"/>
</dbReference>
<feature type="chain" id="PRO_5041155463" evidence="2">
    <location>
        <begin position="26"/>
        <end position="374"/>
    </location>
</feature>
<reference evidence="5" key="1">
    <citation type="submission" date="2022-08" db="EMBL/GenBank/DDBJ databases">
        <title>Genomic Encyclopedia of Type Strains, Phase V (KMG-V): Genome sequencing to study the core and pangenomes of soil and plant-associated prokaryotes.</title>
        <authorList>
            <person name="Whitman W."/>
        </authorList>
    </citation>
    <scope>NUCLEOTIDE SEQUENCE</scope>
    <source>
        <strain evidence="6">SP3002</strain>
        <strain evidence="5">SP3026</strain>
    </source>
</reference>
<evidence type="ECO:0000259" key="3">
    <source>
        <dbReference type="PROSITE" id="PS50093"/>
    </source>
</evidence>
<feature type="domain" description="GH16" evidence="4">
    <location>
        <begin position="141"/>
        <end position="374"/>
    </location>
</feature>
<dbReference type="EMBL" id="JANUBL010000001">
    <property type="protein sequence ID" value="MCS4120555.1"/>
    <property type="molecule type" value="Genomic_DNA"/>
</dbReference>
<protein>
    <submittedName>
        <fullName evidence="5">Licheninase</fullName>
        <ecNumber evidence="5">3.2.1.73</ecNumber>
    </submittedName>
</protein>
<dbReference type="EMBL" id="JANTZM010000003">
    <property type="protein sequence ID" value="MCS4156901.1"/>
    <property type="molecule type" value="Genomic_DNA"/>
</dbReference>
<comment type="caution">
    <text evidence="5">The sequence shown here is derived from an EMBL/GenBank/DDBJ whole genome shotgun (WGS) entry which is preliminary data.</text>
</comment>
<organism evidence="5 7">
    <name type="scientific">Salinibacter ruber</name>
    <dbReference type="NCBI Taxonomy" id="146919"/>
    <lineage>
        <taxon>Bacteria</taxon>
        <taxon>Pseudomonadati</taxon>
        <taxon>Rhodothermota</taxon>
        <taxon>Rhodothermia</taxon>
        <taxon>Rhodothermales</taxon>
        <taxon>Salinibacteraceae</taxon>
        <taxon>Salinibacter</taxon>
    </lineage>
</organism>
<dbReference type="SMART" id="SM00089">
    <property type="entry name" value="PKD"/>
    <property type="match status" value="1"/>
</dbReference>
<dbReference type="Pfam" id="PF00722">
    <property type="entry name" value="Glyco_hydro_16"/>
    <property type="match status" value="1"/>
</dbReference>
<dbReference type="RefSeq" id="WP_013062967.1">
    <property type="nucleotide sequence ID" value="NZ_CALTSL010000002.1"/>
</dbReference>
<evidence type="ECO:0000256" key="2">
    <source>
        <dbReference type="SAM" id="SignalP"/>
    </source>
</evidence>
<evidence type="ECO:0000313" key="5">
    <source>
        <dbReference type="EMBL" id="MCS4120555.1"/>
    </source>
</evidence>
<name>A0A9X2V386_9BACT</name>
<dbReference type="GO" id="GO:0042972">
    <property type="term" value="F:licheninase activity"/>
    <property type="evidence" value="ECO:0007669"/>
    <property type="project" value="UniProtKB-EC"/>
</dbReference>
<sequence length="374" mass="41720">MYTMLLYLRPFVVALPLFFATGCDSGGGNGGTESNTAPTATFSVSSNTPTAGTEVQFDATGSSDAEGGITSYEWSIGETTKTGAQVRHTFPETVENKYGENARYEVTLTVTDANGATDDASKSVRVAPINATVTWKQVWGDEFEGQGLPNSDKWYYETGGDGWGNQEQQYYTENDPENARLENGNLVIEARKESYQGNAYTSARLNSEASWKYGRFEIRAKLPGGRGTWPALWMLADEDTYGDQYWPDNGEMDIMEHVGYDAGVIHGTIHTEAFNHINDTDKGGSITVPDATSAFHEYTMEWTPSEIRVFVDGERYFTFRNREQYGWEEWPFDQKFHLLMNIAVGGTWGGAEGIDDSAFPERMVIDYVRVYKPE</sequence>
<dbReference type="InterPro" id="IPR035986">
    <property type="entry name" value="PKD_dom_sf"/>
</dbReference>
<dbReference type="CDD" id="cd00146">
    <property type="entry name" value="PKD"/>
    <property type="match status" value="1"/>
</dbReference>
<dbReference type="PROSITE" id="PS51762">
    <property type="entry name" value="GH16_2"/>
    <property type="match status" value="1"/>
</dbReference>
<evidence type="ECO:0000256" key="1">
    <source>
        <dbReference type="ARBA" id="ARBA00006865"/>
    </source>
</evidence>
<dbReference type="PROSITE" id="PS50093">
    <property type="entry name" value="PKD"/>
    <property type="match status" value="1"/>
</dbReference>
<dbReference type="SUPFAM" id="SSF49899">
    <property type="entry name" value="Concanavalin A-like lectins/glucanases"/>
    <property type="match status" value="1"/>
</dbReference>
<dbReference type="EC" id="3.2.1.73" evidence="5"/>
<accession>A0A9X2V386</accession>
<evidence type="ECO:0000313" key="7">
    <source>
        <dbReference type="Proteomes" id="UP001155144"/>
    </source>
</evidence>
<dbReference type="Gene3D" id="2.60.40.10">
    <property type="entry name" value="Immunoglobulins"/>
    <property type="match status" value="1"/>
</dbReference>
<dbReference type="InterPro" id="IPR022409">
    <property type="entry name" value="PKD/Chitinase_dom"/>
</dbReference>
<dbReference type="AlphaFoldDB" id="A0A9X2V386"/>
<dbReference type="Gene3D" id="2.60.120.200">
    <property type="match status" value="1"/>
</dbReference>
<dbReference type="InterPro" id="IPR013783">
    <property type="entry name" value="Ig-like_fold"/>
</dbReference>
<dbReference type="PANTHER" id="PTHR10963:SF55">
    <property type="entry name" value="GLYCOSIDE HYDROLASE FAMILY 16 PROTEIN"/>
    <property type="match status" value="1"/>
</dbReference>
<evidence type="ECO:0000313" key="6">
    <source>
        <dbReference type="EMBL" id="MCS4156901.1"/>
    </source>
</evidence>
<dbReference type="PANTHER" id="PTHR10963">
    <property type="entry name" value="GLYCOSYL HYDROLASE-RELATED"/>
    <property type="match status" value="1"/>
</dbReference>
<feature type="domain" description="PKD" evidence="3">
    <location>
        <begin position="38"/>
        <end position="133"/>
    </location>
</feature>